<proteinExistence type="inferred from homology"/>
<evidence type="ECO:0000313" key="7">
    <source>
        <dbReference type="Proteomes" id="UP000199598"/>
    </source>
</evidence>
<evidence type="ECO:0000256" key="4">
    <source>
        <dbReference type="ARBA" id="ARBA00023239"/>
    </source>
</evidence>
<evidence type="ECO:0000256" key="3">
    <source>
        <dbReference type="ARBA" id="ARBA00022833"/>
    </source>
</evidence>
<keyword evidence="3" id="KW-0862">Zinc</keyword>
<dbReference type="PROSITE" id="PS51318">
    <property type="entry name" value="TAT"/>
    <property type="match status" value="1"/>
</dbReference>
<comment type="similarity">
    <text evidence="1">Belongs to the beta-class carbonic anhydrase family.</text>
</comment>
<protein>
    <recommendedName>
        <fullName evidence="2">carbonic anhydrase</fullName>
        <ecNumber evidence="2">4.2.1.1</ecNumber>
    </recommendedName>
</protein>
<comment type="caution">
    <text evidence="6">The sequence shown here is derived from an EMBL/GenBank/DDBJ whole genome shotgun (WGS) entry which is preliminary data.</text>
</comment>
<dbReference type="PANTHER" id="PTHR11002">
    <property type="entry name" value="CARBONIC ANHYDRASE"/>
    <property type="match status" value="1"/>
</dbReference>
<evidence type="ECO:0000256" key="2">
    <source>
        <dbReference type="ARBA" id="ARBA00012925"/>
    </source>
</evidence>
<comment type="catalytic activity">
    <reaction evidence="5">
        <text>hydrogencarbonate + H(+) = CO2 + H2O</text>
        <dbReference type="Rhea" id="RHEA:10748"/>
        <dbReference type="ChEBI" id="CHEBI:15377"/>
        <dbReference type="ChEBI" id="CHEBI:15378"/>
        <dbReference type="ChEBI" id="CHEBI:16526"/>
        <dbReference type="ChEBI" id="CHEBI:17544"/>
        <dbReference type="EC" id="4.2.1.1"/>
    </reaction>
</comment>
<organism evidence="6 7">
    <name type="scientific">Pseudovibrio ascidiaceicola</name>
    <dbReference type="NCBI Taxonomy" id="285279"/>
    <lineage>
        <taxon>Bacteria</taxon>
        <taxon>Pseudomonadati</taxon>
        <taxon>Pseudomonadota</taxon>
        <taxon>Alphaproteobacteria</taxon>
        <taxon>Hyphomicrobiales</taxon>
        <taxon>Stappiaceae</taxon>
        <taxon>Pseudovibrio</taxon>
    </lineage>
</organism>
<dbReference type="Gene3D" id="3.40.1050.10">
    <property type="entry name" value="Carbonic anhydrase"/>
    <property type="match status" value="1"/>
</dbReference>
<gene>
    <name evidence="6" type="ORF">SAMN04488518_101218</name>
</gene>
<dbReference type="Proteomes" id="UP000199598">
    <property type="component" value="Unassembled WGS sequence"/>
</dbReference>
<dbReference type="InterPro" id="IPR006311">
    <property type="entry name" value="TAT_signal"/>
</dbReference>
<reference evidence="6 7" key="1">
    <citation type="submission" date="2016-10" db="EMBL/GenBank/DDBJ databases">
        <authorList>
            <person name="Varghese N."/>
            <person name="Submissions S."/>
        </authorList>
    </citation>
    <scope>NUCLEOTIDE SEQUENCE [LARGE SCALE GENOMIC DNA]</scope>
    <source>
        <strain evidence="6 7">DSM 16392</strain>
    </source>
</reference>
<dbReference type="SMART" id="SM00947">
    <property type="entry name" value="Pro_CA"/>
    <property type="match status" value="1"/>
</dbReference>
<dbReference type="InterPro" id="IPR036874">
    <property type="entry name" value="Carbonic_anhydrase_sf"/>
</dbReference>
<sequence>MCWMCNDKAELVGSPERRNFLKTAGVFGAALATGGVGAVSSAGAQEPPIPKNEIDGGDALKRLIDGNKRYVEGNITPADFQSTRAALAAGQNPFAAILGCADSRVAPELAFDTGRGDLFVVRVAGNVVTPEGLASLEFCVDVLGTQLIMVLGHEQCGAVKAAISSVQSGNQFPGHIQTLVELLRPPVQQAQGEKGDVLVNAIKANVQWGVTALQQASPILDKHFKAGTLKVVGGVYDLDTGKVTMVT</sequence>
<dbReference type="InterPro" id="IPR001765">
    <property type="entry name" value="Carbonic_anhydrase"/>
</dbReference>
<evidence type="ECO:0000313" key="6">
    <source>
        <dbReference type="EMBL" id="SFJ90864.1"/>
    </source>
</evidence>
<dbReference type="Pfam" id="PF00484">
    <property type="entry name" value="Pro_CA"/>
    <property type="match status" value="1"/>
</dbReference>
<evidence type="ECO:0000256" key="1">
    <source>
        <dbReference type="ARBA" id="ARBA00006217"/>
    </source>
</evidence>
<dbReference type="PANTHER" id="PTHR11002:SF79">
    <property type="entry name" value="CARBONIC ANHYDRASE 2"/>
    <property type="match status" value="1"/>
</dbReference>
<keyword evidence="4" id="KW-0456">Lyase</keyword>
<accession>A0A1I3V5G3</accession>
<dbReference type="InterPro" id="IPR019546">
    <property type="entry name" value="TAT_signal_bac_arc"/>
</dbReference>
<dbReference type="SUPFAM" id="SSF53056">
    <property type="entry name" value="beta-carbonic anhydrase, cab"/>
    <property type="match status" value="1"/>
</dbReference>
<keyword evidence="7" id="KW-1185">Reference proteome</keyword>
<dbReference type="InterPro" id="IPR015892">
    <property type="entry name" value="Carbonic_anhydrase_CS"/>
</dbReference>
<name>A0A1I3V5G3_9HYPH</name>
<dbReference type="EMBL" id="FOSK01000001">
    <property type="protein sequence ID" value="SFJ90864.1"/>
    <property type="molecule type" value="Genomic_DNA"/>
</dbReference>
<dbReference type="NCBIfam" id="TIGR01409">
    <property type="entry name" value="TAT_signal_seq"/>
    <property type="match status" value="1"/>
</dbReference>
<dbReference type="CDD" id="cd03378">
    <property type="entry name" value="beta_CA_cladeC"/>
    <property type="match status" value="1"/>
</dbReference>
<evidence type="ECO:0000256" key="5">
    <source>
        <dbReference type="ARBA" id="ARBA00048348"/>
    </source>
</evidence>
<dbReference type="RefSeq" id="WP_244527129.1">
    <property type="nucleotide sequence ID" value="NZ_FOSK01000001.1"/>
</dbReference>
<dbReference type="PROSITE" id="PS00704">
    <property type="entry name" value="PROK_CO2_ANHYDRASE_1"/>
    <property type="match status" value="1"/>
</dbReference>
<dbReference type="EC" id="4.2.1.1" evidence="2"/>